<feature type="chain" id="PRO_5042985503" description="Lipoprotein" evidence="1">
    <location>
        <begin position="26"/>
        <end position="95"/>
    </location>
</feature>
<dbReference type="EMBL" id="BQKE01000006">
    <property type="protein sequence ID" value="GJM64538.1"/>
    <property type="molecule type" value="Genomic_DNA"/>
</dbReference>
<organism evidence="2 3">
    <name type="scientific">Persicobacter diffluens</name>
    <dbReference type="NCBI Taxonomy" id="981"/>
    <lineage>
        <taxon>Bacteria</taxon>
        <taxon>Pseudomonadati</taxon>
        <taxon>Bacteroidota</taxon>
        <taxon>Cytophagia</taxon>
        <taxon>Cytophagales</taxon>
        <taxon>Persicobacteraceae</taxon>
        <taxon>Persicobacter</taxon>
    </lineage>
</organism>
<dbReference type="Proteomes" id="UP001310022">
    <property type="component" value="Unassembled WGS sequence"/>
</dbReference>
<evidence type="ECO:0008006" key="4">
    <source>
        <dbReference type="Google" id="ProtNLM"/>
    </source>
</evidence>
<dbReference type="PROSITE" id="PS51257">
    <property type="entry name" value="PROKAR_LIPOPROTEIN"/>
    <property type="match status" value="1"/>
</dbReference>
<proteinExistence type="predicted"/>
<comment type="caution">
    <text evidence="2">The sequence shown here is derived from an EMBL/GenBank/DDBJ whole genome shotgun (WGS) entry which is preliminary data.</text>
</comment>
<evidence type="ECO:0000256" key="1">
    <source>
        <dbReference type="SAM" id="SignalP"/>
    </source>
</evidence>
<evidence type="ECO:0000313" key="2">
    <source>
        <dbReference type="EMBL" id="GJM64538.1"/>
    </source>
</evidence>
<accession>A0AAN4W3A5</accession>
<gene>
    <name evidence="2" type="ORF">PEDI_50900</name>
</gene>
<feature type="signal peptide" evidence="1">
    <location>
        <begin position="1"/>
        <end position="25"/>
    </location>
</feature>
<sequence>MRIKYMSRRSLISALLIMLSFSCNTNKGIDDLSEKEAISILKERHDLYFICKKNEEGYVYDLRIRDDKRLKRFPKVFHYSEITDILSEMHSFRMI</sequence>
<keyword evidence="1" id="KW-0732">Signal</keyword>
<keyword evidence="3" id="KW-1185">Reference proteome</keyword>
<evidence type="ECO:0000313" key="3">
    <source>
        <dbReference type="Proteomes" id="UP001310022"/>
    </source>
</evidence>
<name>A0AAN4W3A5_9BACT</name>
<reference evidence="2 3" key="1">
    <citation type="submission" date="2021-12" db="EMBL/GenBank/DDBJ databases">
        <title>Genome sequencing of bacteria with rrn-lacking chromosome and rrn-plasmid.</title>
        <authorList>
            <person name="Anda M."/>
            <person name="Iwasaki W."/>
        </authorList>
    </citation>
    <scope>NUCLEOTIDE SEQUENCE [LARGE SCALE GENOMIC DNA]</scope>
    <source>
        <strain evidence="2 3">NBRC 15940</strain>
    </source>
</reference>
<protein>
    <recommendedName>
        <fullName evidence="4">Lipoprotein</fullName>
    </recommendedName>
</protein>
<dbReference type="AlphaFoldDB" id="A0AAN4W3A5"/>